<comment type="similarity">
    <text evidence="1">Belongs to the cytidine and deoxycytidylate deaminase family.</text>
</comment>
<reference evidence="6 7" key="1">
    <citation type="journal article" date="2016" name="Nat. Commun.">
        <title>Thousands of microbial genomes shed light on interconnected biogeochemical processes in an aquifer system.</title>
        <authorList>
            <person name="Anantharaman K."/>
            <person name="Brown C.T."/>
            <person name="Hug L.A."/>
            <person name="Sharon I."/>
            <person name="Castelle C.J."/>
            <person name="Probst A.J."/>
            <person name="Thomas B.C."/>
            <person name="Singh A."/>
            <person name="Wilkins M.J."/>
            <person name="Karaoz U."/>
            <person name="Brodie E.L."/>
            <person name="Williams K.H."/>
            <person name="Hubbard S.S."/>
            <person name="Banfield J.F."/>
        </authorList>
    </citation>
    <scope>NUCLEOTIDE SEQUENCE [LARGE SCALE GENOMIC DNA]</scope>
</reference>
<dbReference type="Pfam" id="PF00383">
    <property type="entry name" value="dCMP_cyt_deam_1"/>
    <property type="match status" value="1"/>
</dbReference>
<keyword evidence="2" id="KW-0479">Metal-binding</keyword>
<evidence type="ECO:0000313" key="7">
    <source>
        <dbReference type="Proteomes" id="UP000178977"/>
    </source>
</evidence>
<dbReference type="STRING" id="1802281.A3A44_00465"/>
<dbReference type="SUPFAM" id="SSF53927">
    <property type="entry name" value="Cytidine deaminase-like"/>
    <property type="match status" value="1"/>
</dbReference>
<keyword evidence="3" id="KW-0378">Hydrolase</keyword>
<dbReference type="EMBL" id="MHQT01000044">
    <property type="protein sequence ID" value="OHA08255.1"/>
    <property type="molecule type" value="Genomic_DNA"/>
</dbReference>
<evidence type="ECO:0000256" key="4">
    <source>
        <dbReference type="ARBA" id="ARBA00022833"/>
    </source>
</evidence>
<dbReference type="PANTHER" id="PTHR11644:SF2">
    <property type="entry name" value="CYTIDINE DEAMINASE"/>
    <property type="match status" value="1"/>
</dbReference>
<comment type="caution">
    <text evidence="6">The sequence shown here is derived from an EMBL/GenBank/DDBJ whole genome shotgun (WGS) entry which is preliminary data.</text>
</comment>
<dbReference type="PANTHER" id="PTHR11644">
    <property type="entry name" value="CYTIDINE DEAMINASE"/>
    <property type="match status" value="1"/>
</dbReference>
<dbReference type="CDD" id="cd01283">
    <property type="entry name" value="cytidine_deaminase"/>
    <property type="match status" value="1"/>
</dbReference>
<organism evidence="6 7">
    <name type="scientific">Candidatus Sungbacteria bacterium RIFCSPLOWO2_01_FULL_60_25</name>
    <dbReference type="NCBI Taxonomy" id="1802281"/>
    <lineage>
        <taxon>Bacteria</taxon>
        <taxon>Candidatus Sungiibacteriota</taxon>
    </lineage>
</organism>
<keyword evidence="4" id="KW-0862">Zinc</keyword>
<dbReference type="InterPro" id="IPR016193">
    <property type="entry name" value="Cytidine_deaminase-like"/>
</dbReference>
<dbReference type="InterPro" id="IPR002125">
    <property type="entry name" value="CMP_dCMP_dom"/>
</dbReference>
<gene>
    <name evidence="6" type="ORF">A3A44_00465</name>
</gene>
<evidence type="ECO:0000313" key="6">
    <source>
        <dbReference type="EMBL" id="OHA08255.1"/>
    </source>
</evidence>
<dbReference type="GO" id="GO:0055086">
    <property type="term" value="P:nucleobase-containing small molecule metabolic process"/>
    <property type="evidence" value="ECO:0007669"/>
    <property type="project" value="UniProtKB-ARBA"/>
</dbReference>
<dbReference type="AlphaFoldDB" id="A0A1G2L9D4"/>
<accession>A0A1G2L9D4</accession>
<dbReference type="InterPro" id="IPR016192">
    <property type="entry name" value="APOBEC/CMP_deaminase_Zn-bd"/>
</dbReference>
<feature type="domain" description="CMP/dCMP-type deaminase" evidence="5">
    <location>
        <begin position="5"/>
        <end position="139"/>
    </location>
</feature>
<dbReference type="GO" id="GO:0072527">
    <property type="term" value="P:pyrimidine-containing compound metabolic process"/>
    <property type="evidence" value="ECO:0007669"/>
    <property type="project" value="UniProtKB-ARBA"/>
</dbReference>
<dbReference type="Gene3D" id="3.40.140.10">
    <property type="entry name" value="Cytidine Deaminase, domain 2"/>
    <property type="match status" value="1"/>
</dbReference>
<dbReference type="InterPro" id="IPR050202">
    <property type="entry name" value="Cyt/Deoxycyt_deaminase"/>
</dbReference>
<proteinExistence type="inferred from homology"/>
<dbReference type="PROSITE" id="PS51747">
    <property type="entry name" value="CYT_DCMP_DEAMINASES_2"/>
    <property type="match status" value="1"/>
</dbReference>
<evidence type="ECO:0000256" key="3">
    <source>
        <dbReference type="ARBA" id="ARBA00022801"/>
    </source>
</evidence>
<dbReference type="Proteomes" id="UP000178977">
    <property type="component" value="Unassembled WGS sequence"/>
</dbReference>
<evidence type="ECO:0000259" key="5">
    <source>
        <dbReference type="PROSITE" id="PS51747"/>
    </source>
</evidence>
<dbReference type="GO" id="GO:0004126">
    <property type="term" value="F:cytidine deaminase activity"/>
    <property type="evidence" value="ECO:0007669"/>
    <property type="project" value="TreeGrafter"/>
</dbReference>
<dbReference type="GO" id="GO:0005829">
    <property type="term" value="C:cytosol"/>
    <property type="evidence" value="ECO:0007669"/>
    <property type="project" value="TreeGrafter"/>
</dbReference>
<dbReference type="GO" id="GO:0042802">
    <property type="term" value="F:identical protein binding"/>
    <property type="evidence" value="ECO:0007669"/>
    <property type="project" value="UniProtKB-ARBA"/>
</dbReference>
<protein>
    <recommendedName>
        <fullName evidence="5">CMP/dCMP-type deaminase domain-containing protein</fullName>
    </recommendedName>
</protein>
<dbReference type="PROSITE" id="PS00903">
    <property type="entry name" value="CYT_DCMP_DEAMINASES_1"/>
    <property type="match status" value="1"/>
</dbReference>
<evidence type="ECO:0000256" key="2">
    <source>
        <dbReference type="ARBA" id="ARBA00022723"/>
    </source>
</evidence>
<name>A0A1G2L9D4_9BACT</name>
<sequence>MISNGQKSRLVQEAVLALQNPYPKDSSHVYAAAVLTDRGNTYAASNYHSDTHSLTLHAEQSALAHAAAHGEGSIVAIAVTSNEKLESGQFTPPCHMCKQLLWESRLRSSRPMLVILANSHGETKEVDLDKLMPLPWPPQP</sequence>
<evidence type="ECO:0000256" key="1">
    <source>
        <dbReference type="ARBA" id="ARBA00006576"/>
    </source>
</evidence>
<dbReference type="GO" id="GO:0008270">
    <property type="term" value="F:zinc ion binding"/>
    <property type="evidence" value="ECO:0007669"/>
    <property type="project" value="InterPro"/>
</dbReference>